<accession>A0A4Y2Q3K3</accession>
<proteinExistence type="predicted"/>
<keyword evidence="2" id="KW-1185">Reference proteome</keyword>
<dbReference type="AlphaFoldDB" id="A0A4Y2Q3K3"/>
<dbReference type="EMBL" id="BGPR01012740">
    <property type="protein sequence ID" value="GBN57460.1"/>
    <property type="molecule type" value="Genomic_DNA"/>
</dbReference>
<protein>
    <recommendedName>
        <fullName evidence="3">CCHC-type domain-containing protein</fullName>
    </recommendedName>
</protein>
<evidence type="ECO:0000313" key="2">
    <source>
        <dbReference type="Proteomes" id="UP000499080"/>
    </source>
</evidence>
<gene>
    <name evidence="1" type="ORF">AVEN_123854_1</name>
</gene>
<sequence length="93" mass="10339">MINLNLYSEALKKLLNSLATEQNVPRRNQKLTCWKCFKKGDVQKECQENCIHLGKVTCGRLVEQRIPSLNKAPEEGLKASSLSGGGNGFYLEG</sequence>
<dbReference type="Proteomes" id="UP000499080">
    <property type="component" value="Unassembled WGS sequence"/>
</dbReference>
<organism evidence="1 2">
    <name type="scientific">Araneus ventricosus</name>
    <name type="common">Orbweaver spider</name>
    <name type="synonym">Epeira ventricosa</name>
    <dbReference type="NCBI Taxonomy" id="182803"/>
    <lineage>
        <taxon>Eukaryota</taxon>
        <taxon>Metazoa</taxon>
        <taxon>Ecdysozoa</taxon>
        <taxon>Arthropoda</taxon>
        <taxon>Chelicerata</taxon>
        <taxon>Arachnida</taxon>
        <taxon>Araneae</taxon>
        <taxon>Araneomorphae</taxon>
        <taxon>Entelegynae</taxon>
        <taxon>Araneoidea</taxon>
        <taxon>Araneidae</taxon>
        <taxon>Araneus</taxon>
    </lineage>
</organism>
<reference evidence="1 2" key="1">
    <citation type="journal article" date="2019" name="Sci. Rep.">
        <title>Orb-weaving spider Araneus ventricosus genome elucidates the spidroin gene catalogue.</title>
        <authorList>
            <person name="Kono N."/>
            <person name="Nakamura H."/>
            <person name="Ohtoshi R."/>
            <person name="Moran D.A.P."/>
            <person name="Shinohara A."/>
            <person name="Yoshida Y."/>
            <person name="Fujiwara M."/>
            <person name="Mori M."/>
            <person name="Tomita M."/>
            <person name="Arakawa K."/>
        </authorList>
    </citation>
    <scope>NUCLEOTIDE SEQUENCE [LARGE SCALE GENOMIC DNA]</scope>
</reference>
<evidence type="ECO:0000313" key="1">
    <source>
        <dbReference type="EMBL" id="GBN57460.1"/>
    </source>
</evidence>
<name>A0A4Y2Q3K3_ARAVE</name>
<evidence type="ECO:0008006" key="3">
    <source>
        <dbReference type="Google" id="ProtNLM"/>
    </source>
</evidence>
<comment type="caution">
    <text evidence="1">The sequence shown here is derived from an EMBL/GenBank/DDBJ whole genome shotgun (WGS) entry which is preliminary data.</text>
</comment>